<accession>A0A9N9BUW3</accession>
<keyword evidence="3" id="KW-1185">Reference proteome</keyword>
<proteinExistence type="predicted"/>
<comment type="caution">
    <text evidence="2">The sequence shown here is derived from an EMBL/GenBank/DDBJ whole genome shotgun (WGS) entry which is preliminary data.</text>
</comment>
<evidence type="ECO:0000313" key="2">
    <source>
        <dbReference type="EMBL" id="CAG8578039.1"/>
    </source>
</evidence>
<dbReference type="AlphaFoldDB" id="A0A9N9BUW3"/>
<evidence type="ECO:0000256" key="1">
    <source>
        <dbReference type="SAM" id="Phobius"/>
    </source>
</evidence>
<dbReference type="OrthoDB" id="2474455at2759"/>
<dbReference type="EMBL" id="CAJVPY010002994">
    <property type="protein sequence ID" value="CAG8578039.1"/>
    <property type="molecule type" value="Genomic_DNA"/>
</dbReference>
<reference evidence="2" key="1">
    <citation type="submission" date="2021-06" db="EMBL/GenBank/DDBJ databases">
        <authorList>
            <person name="Kallberg Y."/>
            <person name="Tangrot J."/>
            <person name="Rosling A."/>
        </authorList>
    </citation>
    <scope>NUCLEOTIDE SEQUENCE</scope>
    <source>
        <strain evidence="2">MA453B</strain>
    </source>
</reference>
<sequence length="387" mass="45617">MLIMKNKENYKNKVKKKINSANNINRVSKHNYKNIEAKINNEIKIAKPRELIDATWKSKIDNSISILIFWLNFISIILNSCLNQVGRQSNKVNKDVKIIESSTKTLDIGNILSEELLQIKSIDDSMMKHQIDITNKNFDNVELKVKMYDKIDEIDFCNIIVKLELVFVEKIILFIAILMFIVIMRPNVNSYAGLGCDQKVCVINCHLVENINYREYIINNIEFKRNYKLNRDNNNFEDEVYRDLSPLYNKIIEISTNEYMENELNGIDFKCDISFEDFEDDPKKISNKIKNTIASQLSTFRYRCSQCQNLAKKPRKHKNVKNQRDQLSIQQFYCKSTIKIIINIEASYVSVHLKHSIFHKQPDRYRVKLEIQKNLHLSPSEIYKQLE</sequence>
<feature type="transmembrane region" description="Helical" evidence="1">
    <location>
        <begin position="165"/>
        <end position="184"/>
    </location>
</feature>
<protein>
    <submittedName>
        <fullName evidence="2">6461_t:CDS:1</fullName>
    </submittedName>
</protein>
<keyword evidence="1" id="KW-0812">Transmembrane</keyword>
<evidence type="ECO:0000313" key="3">
    <source>
        <dbReference type="Proteomes" id="UP000789405"/>
    </source>
</evidence>
<keyword evidence="1" id="KW-1133">Transmembrane helix</keyword>
<gene>
    <name evidence="2" type="ORF">DERYTH_LOCUS6543</name>
</gene>
<name>A0A9N9BUW3_9GLOM</name>
<organism evidence="2 3">
    <name type="scientific">Dentiscutata erythropus</name>
    <dbReference type="NCBI Taxonomy" id="1348616"/>
    <lineage>
        <taxon>Eukaryota</taxon>
        <taxon>Fungi</taxon>
        <taxon>Fungi incertae sedis</taxon>
        <taxon>Mucoromycota</taxon>
        <taxon>Glomeromycotina</taxon>
        <taxon>Glomeromycetes</taxon>
        <taxon>Diversisporales</taxon>
        <taxon>Gigasporaceae</taxon>
        <taxon>Dentiscutata</taxon>
    </lineage>
</organism>
<keyword evidence="1" id="KW-0472">Membrane</keyword>
<dbReference type="Proteomes" id="UP000789405">
    <property type="component" value="Unassembled WGS sequence"/>
</dbReference>